<protein>
    <submittedName>
        <fullName evidence="1">Uncharacterized protein</fullName>
    </submittedName>
</protein>
<dbReference type="Proteomes" id="UP001233999">
    <property type="component" value="Unassembled WGS sequence"/>
</dbReference>
<comment type="caution">
    <text evidence="1">The sequence shown here is derived from an EMBL/GenBank/DDBJ whole genome shotgun (WGS) entry which is preliminary data.</text>
</comment>
<gene>
    <name evidence="1" type="ORF">L9F63_008206</name>
</gene>
<proteinExistence type="predicted"/>
<evidence type="ECO:0000313" key="1">
    <source>
        <dbReference type="EMBL" id="KAJ9574674.1"/>
    </source>
</evidence>
<sequence>RKIGLCDSGFRETGIYNFKHFNVFYIRCFIRLFKLARLCSFKRNMYLREPRQ</sequence>
<keyword evidence="2" id="KW-1185">Reference proteome</keyword>
<dbReference type="EMBL" id="JASPKZ010010272">
    <property type="protein sequence ID" value="KAJ9574674.1"/>
    <property type="molecule type" value="Genomic_DNA"/>
</dbReference>
<organism evidence="1 2">
    <name type="scientific">Diploptera punctata</name>
    <name type="common">Pacific beetle cockroach</name>
    <dbReference type="NCBI Taxonomy" id="6984"/>
    <lineage>
        <taxon>Eukaryota</taxon>
        <taxon>Metazoa</taxon>
        <taxon>Ecdysozoa</taxon>
        <taxon>Arthropoda</taxon>
        <taxon>Hexapoda</taxon>
        <taxon>Insecta</taxon>
        <taxon>Pterygota</taxon>
        <taxon>Neoptera</taxon>
        <taxon>Polyneoptera</taxon>
        <taxon>Dictyoptera</taxon>
        <taxon>Blattodea</taxon>
        <taxon>Blaberoidea</taxon>
        <taxon>Blaberidae</taxon>
        <taxon>Diplopterinae</taxon>
        <taxon>Diploptera</taxon>
    </lineage>
</organism>
<accession>A0AAD7Z686</accession>
<feature type="non-terminal residue" evidence="1">
    <location>
        <position position="1"/>
    </location>
</feature>
<name>A0AAD7Z686_DIPPU</name>
<reference evidence="1" key="2">
    <citation type="submission" date="2023-05" db="EMBL/GenBank/DDBJ databases">
        <authorList>
            <person name="Fouks B."/>
        </authorList>
    </citation>
    <scope>NUCLEOTIDE SEQUENCE</scope>
    <source>
        <strain evidence="1">Stay&amp;Tobe</strain>
        <tissue evidence="1">Testes</tissue>
    </source>
</reference>
<reference evidence="1" key="1">
    <citation type="journal article" date="2023" name="IScience">
        <title>Live-bearing cockroach genome reveals convergent evolutionary mechanisms linked to viviparity in insects and beyond.</title>
        <authorList>
            <person name="Fouks B."/>
            <person name="Harrison M.C."/>
            <person name="Mikhailova A.A."/>
            <person name="Marchal E."/>
            <person name="English S."/>
            <person name="Carruthers M."/>
            <person name="Jennings E.C."/>
            <person name="Chiamaka E.L."/>
            <person name="Frigard R.A."/>
            <person name="Pippel M."/>
            <person name="Attardo G.M."/>
            <person name="Benoit J.B."/>
            <person name="Bornberg-Bauer E."/>
            <person name="Tobe S.S."/>
        </authorList>
    </citation>
    <scope>NUCLEOTIDE SEQUENCE</scope>
    <source>
        <strain evidence="1">Stay&amp;Tobe</strain>
    </source>
</reference>
<evidence type="ECO:0000313" key="2">
    <source>
        <dbReference type="Proteomes" id="UP001233999"/>
    </source>
</evidence>
<dbReference type="AlphaFoldDB" id="A0AAD7Z686"/>
<feature type="non-terminal residue" evidence="1">
    <location>
        <position position="52"/>
    </location>
</feature>